<gene>
    <name evidence="1" type="ORF">H9630_08035</name>
</gene>
<dbReference type="InterPro" id="IPR023375">
    <property type="entry name" value="ADC_dom_sf"/>
</dbReference>
<dbReference type="InterPro" id="IPR018644">
    <property type="entry name" value="DUF2071"/>
</dbReference>
<comment type="caution">
    <text evidence="1">The sequence shown here is derived from an EMBL/GenBank/DDBJ whole genome shotgun (WGS) entry which is preliminary data.</text>
</comment>
<accession>A0ABR8WCQ5</accession>
<dbReference type="PANTHER" id="PTHR39186">
    <property type="entry name" value="DUF2071 FAMILY PROTEIN"/>
    <property type="match status" value="1"/>
</dbReference>
<keyword evidence="2" id="KW-1185">Reference proteome</keyword>
<reference evidence="1 2" key="1">
    <citation type="submission" date="2020-08" db="EMBL/GenBank/DDBJ databases">
        <title>A Genomic Blueprint of the Chicken Gut Microbiome.</title>
        <authorList>
            <person name="Gilroy R."/>
            <person name="Ravi A."/>
            <person name="Getino M."/>
            <person name="Pursley I."/>
            <person name="Horton D.L."/>
            <person name="Alikhan N.-F."/>
            <person name="Baker D."/>
            <person name="Gharbi K."/>
            <person name="Hall N."/>
            <person name="Watson M."/>
            <person name="Adriaenssens E.M."/>
            <person name="Foster-Nyarko E."/>
            <person name="Jarju S."/>
            <person name="Secka A."/>
            <person name="Antonio M."/>
            <person name="Oren A."/>
            <person name="Chaudhuri R."/>
            <person name="La Ragione R.M."/>
            <person name="Hildebrand F."/>
            <person name="Pallen M.J."/>
        </authorList>
    </citation>
    <scope>NUCLEOTIDE SEQUENCE [LARGE SCALE GENOMIC DNA]</scope>
    <source>
        <strain evidence="1 2">Sa1BUA13</strain>
    </source>
</reference>
<proteinExistence type="predicted"/>
<dbReference type="RefSeq" id="WP_191714973.1">
    <property type="nucleotide sequence ID" value="NZ_JACSPU010000002.1"/>
</dbReference>
<evidence type="ECO:0000313" key="1">
    <source>
        <dbReference type="EMBL" id="MBD8014772.1"/>
    </source>
</evidence>
<dbReference type="Pfam" id="PF09844">
    <property type="entry name" value="DUF2071"/>
    <property type="match status" value="1"/>
</dbReference>
<dbReference type="Proteomes" id="UP000658980">
    <property type="component" value="Unassembled WGS sequence"/>
</dbReference>
<protein>
    <submittedName>
        <fullName evidence="1">DUF2071 domain-containing protein</fullName>
    </submittedName>
</protein>
<dbReference type="SUPFAM" id="SSF160104">
    <property type="entry name" value="Acetoacetate decarboxylase-like"/>
    <property type="match status" value="1"/>
</dbReference>
<evidence type="ECO:0000313" key="2">
    <source>
        <dbReference type="Proteomes" id="UP000658980"/>
    </source>
</evidence>
<sequence>MATTPWLLKQEWKDVVFLHWPVKPEWLRPFVPDELEIDLYDDQAWLGVVFFQAKATRPRFLPPVPGTRSFLELNVRTYVKYGDRKGVYFFSLDANSLLAVKAASYRGFLPYRYAEISMTKKAGKWRFSSRRIEAGRFPESFDMSYKPASTAIASSPIEQWLTERYCLWTKPGDRLYRVDIAHSPWTLHYLKGQIDQNTMAPYLPVSLHRQQPMAHYSRKQKVYFYAPVKE</sequence>
<organism evidence="1 2">
    <name type="scientific">Planococcus wigleyi</name>
    <dbReference type="NCBI Taxonomy" id="2762216"/>
    <lineage>
        <taxon>Bacteria</taxon>
        <taxon>Bacillati</taxon>
        <taxon>Bacillota</taxon>
        <taxon>Bacilli</taxon>
        <taxon>Bacillales</taxon>
        <taxon>Caryophanaceae</taxon>
        <taxon>Planococcus</taxon>
    </lineage>
</organism>
<name>A0ABR8WCQ5_9BACL</name>
<dbReference type="EMBL" id="JACSPU010000002">
    <property type="protein sequence ID" value="MBD8014772.1"/>
    <property type="molecule type" value="Genomic_DNA"/>
</dbReference>
<dbReference type="PANTHER" id="PTHR39186:SF1">
    <property type="entry name" value="DUF2071 DOMAIN-CONTAINING PROTEIN"/>
    <property type="match status" value="1"/>
</dbReference>
<dbReference type="Gene3D" id="2.40.400.10">
    <property type="entry name" value="Acetoacetate decarboxylase-like"/>
    <property type="match status" value="1"/>
</dbReference>